<keyword evidence="3 5" id="KW-1133">Transmembrane helix</keyword>
<dbReference type="GO" id="GO:0016020">
    <property type="term" value="C:membrane"/>
    <property type="evidence" value="ECO:0007669"/>
    <property type="project" value="UniProtKB-SubCell"/>
</dbReference>
<feature type="transmembrane region" description="Helical" evidence="5">
    <location>
        <begin position="136"/>
        <end position="165"/>
    </location>
</feature>
<evidence type="ECO:0000256" key="3">
    <source>
        <dbReference type="ARBA" id="ARBA00022989"/>
    </source>
</evidence>
<keyword evidence="2 5" id="KW-0812">Transmembrane</keyword>
<feature type="transmembrane region" description="Helical" evidence="5">
    <location>
        <begin position="227"/>
        <end position="246"/>
    </location>
</feature>
<dbReference type="InterPro" id="IPR051598">
    <property type="entry name" value="TSUP/Inactive_protease-like"/>
</dbReference>
<reference evidence="6" key="1">
    <citation type="journal article" date="2015" name="Nature">
        <title>Complex archaea that bridge the gap between prokaryotes and eukaryotes.</title>
        <authorList>
            <person name="Spang A."/>
            <person name="Saw J.H."/>
            <person name="Jorgensen S.L."/>
            <person name="Zaremba-Niedzwiedzka K."/>
            <person name="Martijn J."/>
            <person name="Lind A.E."/>
            <person name="van Eijk R."/>
            <person name="Schleper C."/>
            <person name="Guy L."/>
            <person name="Ettema T.J."/>
        </authorList>
    </citation>
    <scope>NUCLEOTIDE SEQUENCE</scope>
</reference>
<dbReference type="PANTHER" id="PTHR43701:SF5">
    <property type="entry name" value="MEMBRANE TRANSPORTER PROTEIN-RELATED"/>
    <property type="match status" value="1"/>
</dbReference>
<protein>
    <recommendedName>
        <fullName evidence="7">Membrane transporter protein</fullName>
    </recommendedName>
</protein>
<organism evidence="6">
    <name type="scientific">marine sediment metagenome</name>
    <dbReference type="NCBI Taxonomy" id="412755"/>
    <lineage>
        <taxon>unclassified sequences</taxon>
        <taxon>metagenomes</taxon>
        <taxon>ecological metagenomes</taxon>
    </lineage>
</organism>
<gene>
    <name evidence="6" type="ORF">LCGC14_1309770</name>
</gene>
<feature type="transmembrane region" description="Helical" evidence="5">
    <location>
        <begin position="201"/>
        <end position="221"/>
    </location>
</feature>
<accession>A0A0F9KN88</accession>
<feature type="transmembrane region" description="Helical" evidence="5">
    <location>
        <begin position="34"/>
        <end position="61"/>
    </location>
</feature>
<evidence type="ECO:0000256" key="1">
    <source>
        <dbReference type="ARBA" id="ARBA00004141"/>
    </source>
</evidence>
<dbReference type="AlphaFoldDB" id="A0A0F9KN88"/>
<feature type="transmembrane region" description="Helical" evidence="5">
    <location>
        <begin position="97"/>
        <end position="115"/>
    </location>
</feature>
<evidence type="ECO:0000256" key="2">
    <source>
        <dbReference type="ARBA" id="ARBA00022692"/>
    </source>
</evidence>
<dbReference type="EMBL" id="LAZR01007719">
    <property type="protein sequence ID" value="KKM83403.1"/>
    <property type="molecule type" value="Genomic_DNA"/>
</dbReference>
<evidence type="ECO:0000313" key="6">
    <source>
        <dbReference type="EMBL" id="KKM83403.1"/>
    </source>
</evidence>
<dbReference type="InterPro" id="IPR002781">
    <property type="entry name" value="TM_pro_TauE-like"/>
</dbReference>
<sequence length="250" mass="26741">MPAIFWILAPILFFVALAYTSVGLGGGSSYWASLYLFGIPSTTIPPVVLFFNIIAASVALYKFGKKGYFVPKLVSPFLFASIPATFFGARWHPDEKVLSIIFAVILFFIALILIFKKKEAKVRFSLDKKTTWVLSFFLGALLGFLAGIMGIGGGVFLGPVLLLIGFASPKYVAGTCSAFVLVNSVVGLGSHYLQGTVDFSVLLFLGLAVFAGAQVGSFLGARKFSPLLLQRIFAFILLAVSLKLGVGISG</sequence>
<evidence type="ECO:0008006" key="7">
    <source>
        <dbReference type="Google" id="ProtNLM"/>
    </source>
</evidence>
<evidence type="ECO:0000256" key="5">
    <source>
        <dbReference type="SAM" id="Phobius"/>
    </source>
</evidence>
<comment type="caution">
    <text evidence="6">The sequence shown here is derived from an EMBL/GenBank/DDBJ whole genome shotgun (WGS) entry which is preliminary data.</text>
</comment>
<feature type="transmembrane region" description="Helical" evidence="5">
    <location>
        <begin position="73"/>
        <end position="91"/>
    </location>
</feature>
<proteinExistence type="predicted"/>
<dbReference type="PANTHER" id="PTHR43701">
    <property type="entry name" value="MEMBRANE TRANSPORTER PROTEIN MJ0441-RELATED"/>
    <property type="match status" value="1"/>
</dbReference>
<name>A0A0F9KN88_9ZZZZ</name>
<evidence type="ECO:0000256" key="4">
    <source>
        <dbReference type="ARBA" id="ARBA00023136"/>
    </source>
</evidence>
<comment type="subcellular location">
    <subcellularLocation>
        <location evidence="1">Membrane</location>
        <topology evidence="1">Multi-pass membrane protein</topology>
    </subcellularLocation>
</comment>
<feature type="transmembrane region" description="Helical" evidence="5">
    <location>
        <begin position="171"/>
        <end position="189"/>
    </location>
</feature>
<keyword evidence="4 5" id="KW-0472">Membrane</keyword>
<dbReference type="Pfam" id="PF01925">
    <property type="entry name" value="TauE"/>
    <property type="match status" value="1"/>
</dbReference>